<keyword evidence="5 15" id="KW-0812">Transmembrane</keyword>
<dbReference type="GO" id="GO:0005524">
    <property type="term" value="F:ATP binding"/>
    <property type="evidence" value="ECO:0007669"/>
    <property type="project" value="UniProtKB-UniRule"/>
</dbReference>
<feature type="transmembrane region" description="Helical" evidence="15">
    <location>
        <begin position="101"/>
        <end position="121"/>
    </location>
</feature>
<dbReference type="Gene3D" id="3.40.50.300">
    <property type="entry name" value="P-loop containing nucleotide triphosphate hydrolases"/>
    <property type="match status" value="1"/>
</dbReference>
<evidence type="ECO:0000256" key="13">
    <source>
        <dbReference type="ARBA" id="ARBA00023136"/>
    </source>
</evidence>
<keyword evidence="20" id="KW-1185">Reference proteome</keyword>
<evidence type="ECO:0000256" key="15">
    <source>
        <dbReference type="HAMAP-Rule" id="MF_01458"/>
    </source>
</evidence>
<evidence type="ECO:0000256" key="8">
    <source>
        <dbReference type="ARBA" id="ARBA00022801"/>
    </source>
</evidence>
<comment type="similarity">
    <text evidence="2 15">In the C-terminal section; belongs to the peptidase M41 family.</text>
</comment>
<dbReference type="PANTHER" id="PTHR23076:SF97">
    <property type="entry name" value="ATP-DEPENDENT ZINC METALLOPROTEASE YME1L1"/>
    <property type="match status" value="1"/>
</dbReference>
<evidence type="ECO:0000256" key="3">
    <source>
        <dbReference type="ARBA" id="ARBA00022475"/>
    </source>
</evidence>
<dbReference type="OrthoDB" id="9809379at2"/>
<dbReference type="PRINTS" id="PR00830">
    <property type="entry name" value="ENDOLAPTASE"/>
</dbReference>
<dbReference type="STRING" id="1675527.AIOL_004464"/>
<feature type="active site" evidence="15">
    <location>
        <position position="417"/>
    </location>
</feature>
<evidence type="ECO:0000313" key="20">
    <source>
        <dbReference type="Proteomes" id="UP000037178"/>
    </source>
</evidence>
<keyword evidence="11 15" id="KW-1133">Transmembrane helix</keyword>
<dbReference type="GO" id="GO:0030163">
    <property type="term" value="P:protein catabolic process"/>
    <property type="evidence" value="ECO:0007669"/>
    <property type="project" value="UniProtKB-UniRule"/>
</dbReference>
<evidence type="ECO:0000256" key="1">
    <source>
        <dbReference type="ARBA" id="ARBA00004370"/>
    </source>
</evidence>
<evidence type="ECO:0000256" key="12">
    <source>
        <dbReference type="ARBA" id="ARBA00023049"/>
    </source>
</evidence>
<protein>
    <recommendedName>
        <fullName evidence="15">ATP-dependent zinc metalloprotease FtsH</fullName>
        <ecNumber evidence="15">3.4.24.-</ecNumber>
    </recommendedName>
</protein>
<dbReference type="HAMAP" id="MF_01458">
    <property type="entry name" value="FtsH"/>
    <property type="match status" value="1"/>
</dbReference>
<evidence type="ECO:0000313" key="19">
    <source>
        <dbReference type="EMBL" id="KMW59482.1"/>
    </source>
</evidence>
<comment type="caution">
    <text evidence="19">The sequence shown here is derived from an EMBL/GenBank/DDBJ whole genome shotgun (WGS) entry which is preliminary data.</text>
</comment>
<dbReference type="InterPro" id="IPR011546">
    <property type="entry name" value="Pept_M41_FtsH_extracell"/>
</dbReference>
<evidence type="ECO:0000256" key="10">
    <source>
        <dbReference type="ARBA" id="ARBA00022840"/>
    </source>
</evidence>
<dbReference type="SUPFAM" id="SSF140990">
    <property type="entry name" value="FtsH protease domain-like"/>
    <property type="match status" value="1"/>
</dbReference>
<dbReference type="Pfam" id="PF00004">
    <property type="entry name" value="AAA"/>
    <property type="match status" value="1"/>
</dbReference>
<comment type="subcellular location">
    <subcellularLocation>
        <location evidence="15">Cell membrane</location>
        <topology evidence="15">Multi-pass membrane protein</topology>
        <orientation evidence="15">Cytoplasmic side</orientation>
    </subcellularLocation>
    <subcellularLocation>
        <location evidence="1">Membrane</location>
    </subcellularLocation>
</comment>
<evidence type="ECO:0000256" key="16">
    <source>
        <dbReference type="RuleBase" id="RU003651"/>
    </source>
</evidence>
<dbReference type="InterPro" id="IPR003593">
    <property type="entry name" value="AAA+_ATPase"/>
</dbReference>
<dbReference type="GO" id="GO:0006508">
    <property type="term" value="P:proteolysis"/>
    <property type="evidence" value="ECO:0007669"/>
    <property type="project" value="UniProtKB-KW"/>
</dbReference>
<dbReference type="FunFam" id="1.20.58.760:FF:000001">
    <property type="entry name" value="ATP-dependent zinc metalloprotease FtsH"/>
    <property type="match status" value="1"/>
</dbReference>
<feature type="region of interest" description="Disordered" evidence="17">
    <location>
        <begin position="593"/>
        <end position="638"/>
    </location>
</feature>
<feature type="binding site" evidence="15">
    <location>
        <position position="494"/>
    </location>
    <ligand>
        <name>Zn(2+)</name>
        <dbReference type="ChEBI" id="CHEBI:29105"/>
        <note>catalytic</note>
    </ligand>
</feature>
<keyword evidence="10 15" id="KW-0067">ATP-binding</keyword>
<dbReference type="EC" id="3.4.24.-" evidence="15"/>
<evidence type="ECO:0000256" key="14">
    <source>
        <dbReference type="ARBA" id="ARBA00061570"/>
    </source>
</evidence>
<evidence type="ECO:0000256" key="17">
    <source>
        <dbReference type="SAM" id="MobiDB-lite"/>
    </source>
</evidence>
<accession>A0A0J9E9L0</accession>
<dbReference type="Gene3D" id="1.20.58.760">
    <property type="entry name" value="Peptidase M41"/>
    <property type="match status" value="1"/>
</dbReference>
<dbReference type="Pfam" id="PF01434">
    <property type="entry name" value="Peptidase_M41"/>
    <property type="match status" value="1"/>
</dbReference>
<dbReference type="GO" id="GO:0004222">
    <property type="term" value="F:metalloendopeptidase activity"/>
    <property type="evidence" value="ECO:0007669"/>
    <property type="project" value="InterPro"/>
</dbReference>
<dbReference type="InterPro" id="IPR000642">
    <property type="entry name" value="Peptidase_M41"/>
</dbReference>
<reference evidence="19 20" key="1">
    <citation type="submission" date="2015-06" db="EMBL/GenBank/DDBJ databases">
        <title>Draft genome sequence of an Alphaproteobacteria species associated to the Mediterranean sponge Oscarella lobularis.</title>
        <authorList>
            <person name="Jourda C."/>
            <person name="Santini S."/>
            <person name="Claverie J.-M."/>
        </authorList>
    </citation>
    <scope>NUCLEOTIDE SEQUENCE [LARGE SCALE GENOMIC DNA]</scope>
    <source>
        <strain evidence="19">IGS</strain>
    </source>
</reference>
<dbReference type="SMART" id="SM00382">
    <property type="entry name" value="AAA"/>
    <property type="match status" value="1"/>
</dbReference>
<keyword evidence="9 15" id="KW-0862">Zinc</keyword>
<comment type="function">
    <text evidence="15">Acts as a processive, ATP-dependent zinc metallopeptidase for both cytoplasmic and membrane proteins. Plays a role in the quality control of integral membrane proteins.</text>
</comment>
<dbReference type="GO" id="GO:0016887">
    <property type="term" value="F:ATP hydrolysis activity"/>
    <property type="evidence" value="ECO:0007669"/>
    <property type="project" value="UniProtKB-UniRule"/>
</dbReference>
<dbReference type="InterPro" id="IPR027417">
    <property type="entry name" value="P-loop_NTPase"/>
</dbReference>
<keyword evidence="19" id="KW-0131">Cell cycle</keyword>
<feature type="compositionally biased region" description="Acidic residues" evidence="17">
    <location>
        <begin position="600"/>
        <end position="609"/>
    </location>
</feature>
<evidence type="ECO:0000256" key="7">
    <source>
        <dbReference type="ARBA" id="ARBA00022741"/>
    </source>
</evidence>
<comment type="similarity">
    <text evidence="14 15">In the central section; belongs to the AAA ATPase family.</text>
</comment>
<keyword evidence="4 15" id="KW-0645">Protease</keyword>
<keyword evidence="8 15" id="KW-0378">Hydrolase</keyword>
<dbReference type="Pfam" id="PF06480">
    <property type="entry name" value="FtsH_ext"/>
    <property type="match status" value="1"/>
</dbReference>
<feature type="transmembrane region" description="Helical" evidence="15">
    <location>
        <begin position="7"/>
        <end position="25"/>
    </location>
</feature>
<dbReference type="GO" id="GO:0005886">
    <property type="term" value="C:plasma membrane"/>
    <property type="evidence" value="ECO:0007669"/>
    <property type="project" value="UniProtKB-SubCell"/>
</dbReference>
<dbReference type="CDD" id="cd19501">
    <property type="entry name" value="RecA-like_FtsH"/>
    <property type="match status" value="1"/>
</dbReference>
<sequence>MGNARNIAFWVVLFLLILALFNVFGNNQSGLGSSDVAYSDFVEQVENGQVTEAVIDGERVEFISAGGGRAVTIVPPDTDVTTTLIDNNVDFKASPQEQSNFTTILMTFLPFIILIGVWIYFMNRMQGGGRGGAMGFGKSRAKLLTEKHGRVTFDDVAGIDEAKEELEEIVEFLRNPQKFSRLGGKIPKGALLVGPPGTGKTLLARAIAGEAGVPFFTISGSDFVEMFVGVGASRVRDMFEQAKKNAPCIVFIDEIDAVGRHRGAGYGGGNDEREQTLNQLLVEMDGFEANEGVIIVAATNRKDVLDPALLRPGRFDRQVQVPNPDIKGREKILGVHARKVPLGPDVDLRIIARGSPGFSGADLANLVNEAALMAARIGRRFVTMEDFEQAKDKVMMGAERRSMVLTDDQKEKTAYHEAGHAIVGLKLPKCDPVYKATIIPRGGALGMVVSLPEIDRLNWHKSECEEKLAMTMAGKAAEILKYGEDDVSNGPAGDIQQASALARAMVLRWGMSDKVGNIDYAEAHEGYSGQTAGFSVSAATKEMIEEEVKRIIQEAYETAFKILSDEKEEWERLAEGLLEYETLTGEEIKRVIRGEPPVVGDDDADDDDQGSAPSVTAIPKTKPRAKPLDDGGMEPDPA</sequence>
<dbReference type="FunFam" id="3.40.50.300:FF:000001">
    <property type="entry name" value="ATP-dependent zinc metalloprotease FtsH"/>
    <property type="match status" value="1"/>
</dbReference>
<dbReference type="NCBIfam" id="TIGR01241">
    <property type="entry name" value="FtsH_fam"/>
    <property type="match status" value="1"/>
</dbReference>
<dbReference type="Gene3D" id="3.30.720.210">
    <property type="match status" value="1"/>
</dbReference>
<dbReference type="AlphaFoldDB" id="A0A0J9E9L0"/>
<dbReference type="Proteomes" id="UP000037178">
    <property type="component" value="Unassembled WGS sequence"/>
</dbReference>
<feature type="binding site" evidence="15">
    <location>
        <begin position="194"/>
        <end position="201"/>
    </location>
    <ligand>
        <name>ATP</name>
        <dbReference type="ChEBI" id="CHEBI:30616"/>
    </ligand>
</feature>
<keyword evidence="12 15" id="KW-0482">Metalloprotease</keyword>
<dbReference type="Pfam" id="PF17862">
    <property type="entry name" value="AAA_lid_3"/>
    <property type="match status" value="1"/>
</dbReference>
<keyword evidence="7 15" id="KW-0547">Nucleotide-binding</keyword>
<comment type="subunit">
    <text evidence="15">Homohexamer.</text>
</comment>
<keyword evidence="19" id="KW-0132">Cell division</keyword>
<dbReference type="SUPFAM" id="SSF52540">
    <property type="entry name" value="P-loop containing nucleoside triphosphate hydrolases"/>
    <property type="match status" value="1"/>
</dbReference>
<dbReference type="InterPro" id="IPR003960">
    <property type="entry name" value="ATPase_AAA_CS"/>
</dbReference>
<dbReference type="InterPro" id="IPR041569">
    <property type="entry name" value="AAA_lid_3"/>
</dbReference>
<evidence type="ECO:0000256" key="4">
    <source>
        <dbReference type="ARBA" id="ARBA00022670"/>
    </source>
</evidence>
<dbReference type="InterPro" id="IPR003959">
    <property type="entry name" value="ATPase_AAA_core"/>
</dbReference>
<evidence type="ECO:0000256" key="6">
    <source>
        <dbReference type="ARBA" id="ARBA00022723"/>
    </source>
</evidence>
<organism evidence="19 20">
    <name type="scientific">Candidatus Rhodobacter oscarellae</name>
    <dbReference type="NCBI Taxonomy" id="1675527"/>
    <lineage>
        <taxon>Bacteria</taxon>
        <taxon>Pseudomonadati</taxon>
        <taxon>Pseudomonadota</taxon>
        <taxon>Alphaproteobacteria</taxon>
        <taxon>Rhodobacterales</taxon>
        <taxon>Rhodobacter group</taxon>
        <taxon>Rhodobacter</taxon>
    </lineage>
</organism>
<dbReference type="GO" id="GO:0051301">
    <property type="term" value="P:cell division"/>
    <property type="evidence" value="ECO:0007669"/>
    <property type="project" value="UniProtKB-KW"/>
</dbReference>
<dbReference type="FunFam" id="1.10.8.60:FF:000001">
    <property type="entry name" value="ATP-dependent zinc metalloprotease FtsH"/>
    <property type="match status" value="1"/>
</dbReference>
<proteinExistence type="inferred from homology"/>
<dbReference type="GO" id="GO:0004176">
    <property type="term" value="F:ATP-dependent peptidase activity"/>
    <property type="evidence" value="ECO:0007669"/>
    <property type="project" value="InterPro"/>
</dbReference>
<feature type="domain" description="AAA+ ATPase" evidence="18">
    <location>
        <begin position="186"/>
        <end position="325"/>
    </location>
</feature>
<name>A0A0J9E9L0_9RHOB</name>
<comment type="cofactor">
    <cofactor evidence="15">
        <name>Zn(2+)</name>
        <dbReference type="ChEBI" id="CHEBI:29105"/>
    </cofactor>
    <text evidence="15">Binds 1 zinc ion per subunit.</text>
</comment>
<dbReference type="PATRIC" id="fig|1675527.3.peg.4668"/>
<feature type="binding site" evidence="15">
    <location>
        <position position="420"/>
    </location>
    <ligand>
        <name>Zn(2+)</name>
        <dbReference type="ChEBI" id="CHEBI:29105"/>
        <note>catalytic</note>
    </ligand>
</feature>
<gene>
    <name evidence="15" type="primary">ftsH</name>
    <name evidence="19" type="ORF">AIOL_004464</name>
</gene>
<keyword evidence="6 15" id="KW-0479">Metal-binding</keyword>
<dbReference type="PROSITE" id="PS00674">
    <property type="entry name" value="AAA"/>
    <property type="match status" value="1"/>
</dbReference>
<dbReference type="EMBL" id="LFTY01000002">
    <property type="protein sequence ID" value="KMW59482.1"/>
    <property type="molecule type" value="Genomic_DNA"/>
</dbReference>
<dbReference type="InterPro" id="IPR005936">
    <property type="entry name" value="FtsH"/>
</dbReference>
<dbReference type="InterPro" id="IPR037219">
    <property type="entry name" value="Peptidase_M41-like"/>
</dbReference>
<evidence type="ECO:0000256" key="9">
    <source>
        <dbReference type="ARBA" id="ARBA00022833"/>
    </source>
</evidence>
<dbReference type="RefSeq" id="WP_049644954.1">
    <property type="nucleotide sequence ID" value="NZ_LFTY01000002.1"/>
</dbReference>
<keyword evidence="13 15" id="KW-0472">Membrane</keyword>
<evidence type="ECO:0000256" key="2">
    <source>
        <dbReference type="ARBA" id="ARBA00010044"/>
    </source>
</evidence>
<comment type="similarity">
    <text evidence="16">Belongs to the AAA ATPase family.</text>
</comment>
<evidence type="ECO:0000256" key="5">
    <source>
        <dbReference type="ARBA" id="ARBA00022692"/>
    </source>
</evidence>
<keyword evidence="3 15" id="KW-1003">Cell membrane</keyword>
<evidence type="ECO:0000256" key="11">
    <source>
        <dbReference type="ARBA" id="ARBA00022989"/>
    </source>
</evidence>
<dbReference type="GO" id="GO:0008270">
    <property type="term" value="F:zinc ion binding"/>
    <property type="evidence" value="ECO:0007669"/>
    <property type="project" value="UniProtKB-UniRule"/>
</dbReference>
<dbReference type="PANTHER" id="PTHR23076">
    <property type="entry name" value="METALLOPROTEASE M41 FTSH"/>
    <property type="match status" value="1"/>
</dbReference>
<evidence type="ECO:0000259" key="18">
    <source>
        <dbReference type="SMART" id="SM00382"/>
    </source>
</evidence>
<dbReference type="Gene3D" id="1.10.8.60">
    <property type="match status" value="1"/>
</dbReference>
<feature type="binding site" evidence="15">
    <location>
        <position position="416"/>
    </location>
    <ligand>
        <name>Zn(2+)</name>
        <dbReference type="ChEBI" id="CHEBI:29105"/>
        <note>catalytic</note>
    </ligand>
</feature>